<sequence>MRRPDDSPRRWALLASEQYSFPILRPLAAQAIARGHEVAWLMRDGLAPSMLPGELRLRSRSALKAFAPAAVFATVHRIPPWLPGLQVQLFHGLNLSKRDPKRGHFRISDLFDLYCTHGPVTTQPMQALADEHRDFLVVETGWPKLDTLFAGAGERALALRRAAAGRAVVMYASTFNEPLSRARDCLPVIEELVRRGDRYWLLTLHPVSPPDLVEQYRRLAGANAVFLCAERLADMLHAADILVCDTSSVIEEFALLGKPVVSVCHRQPQAFMLDVGSPDAIDAAIASALADLPERYSLTKAYADAIHPTRDTGSSARVLDAVESVLRGERATPRRRRRPVWRRWWRSWRMLCELLPG</sequence>
<accession>A0ABT6XES9</accession>
<name>A0ABT6XES9_9GAMM</name>
<keyword evidence="2" id="KW-1185">Reference proteome</keyword>
<comment type="caution">
    <text evidence="1">The sequence shown here is derived from an EMBL/GenBank/DDBJ whole genome shotgun (WGS) entry which is preliminary data.</text>
</comment>
<reference evidence="1 2" key="1">
    <citation type="submission" date="2023-05" db="EMBL/GenBank/DDBJ databases">
        <title>Lysobacter sp. strain LF1 Genome sequencing and assembly.</title>
        <authorList>
            <person name="Jung Y."/>
        </authorList>
    </citation>
    <scope>NUCLEOTIDE SEQUENCE [LARGE SCALE GENOMIC DNA]</scope>
    <source>
        <strain evidence="1 2">LF1</strain>
    </source>
</reference>
<dbReference type="Proteomes" id="UP001321580">
    <property type="component" value="Unassembled WGS sequence"/>
</dbReference>
<dbReference type="Pfam" id="PF04464">
    <property type="entry name" value="Glyphos_transf"/>
    <property type="match status" value="1"/>
</dbReference>
<evidence type="ECO:0000313" key="1">
    <source>
        <dbReference type="EMBL" id="MDI9238650.1"/>
    </source>
</evidence>
<dbReference type="EMBL" id="JASGBI010000001">
    <property type="protein sequence ID" value="MDI9238650.1"/>
    <property type="molecule type" value="Genomic_DNA"/>
</dbReference>
<dbReference type="InterPro" id="IPR043148">
    <property type="entry name" value="TagF_C"/>
</dbReference>
<proteinExistence type="predicted"/>
<organism evidence="1 2">
    <name type="scientific">Lysobacter stagni</name>
    <dbReference type="NCBI Taxonomy" id="3045172"/>
    <lineage>
        <taxon>Bacteria</taxon>
        <taxon>Pseudomonadati</taxon>
        <taxon>Pseudomonadota</taxon>
        <taxon>Gammaproteobacteria</taxon>
        <taxon>Lysobacterales</taxon>
        <taxon>Lysobacteraceae</taxon>
        <taxon>Lysobacter</taxon>
    </lineage>
</organism>
<gene>
    <name evidence="1" type="ORF">QLQ15_06945</name>
</gene>
<dbReference type="Gene3D" id="3.40.50.12580">
    <property type="match status" value="1"/>
</dbReference>
<protein>
    <submittedName>
        <fullName evidence="1">CDP-glycerol glycerophosphotransferase family protein</fullName>
    </submittedName>
</protein>
<dbReference type="SUPFAM" id="SSF53756">
    <property type="entry name" value="UDP-Glycosyltransferase/glycogen phosphorylase"/>
    <property type="match status" value="1"/>
</dbReference>
<dbReference type="RefSeq" id="WP_283213953.1">
    <property type="nucleotide sequence ID" value="NZ_JASGBI010000001.1"/>
</dbReference>
<evidence type="ECO:0000313" key="2">
    <source>
        <dbReference type="Proteomes" id="UP001321580"/>
    </source>
</evidence>
<dbReference type="InterPro" id="IPR007554">
    <property type="entry name" value="Glycerophosphate_synth"/>
</dbReference>